<evidence type="ECO:0000259" key="1">
    <source>
        <dbReference type="Pfam" id="PF26528"/>
    </source>
</evidence>
<organism evidence="2 3">
    <name type="scientific">Patellaria atrata CBS 101060</name>
    <dbReference type="NCBI Taxonomy" id="1346257"/>
    <lineage>
        <taxon>Eukaryota</taxon>
        <taxon>Fungi</taxon>
        <taxon>Dikarya</taxon>
        <taxon>Ascomycota</taxon>
        <taxon>Pezizomycotina</taxon>
        <taxon>Dothideomycetes</taxon>
        <taxon>Dothideomycetes incertae sedis</taxon>
        <taxon>Patellariales</taxon>
        <taxon>Patellariaceae</taxon>
        <taxon>Patellaria</taxon>
    </lineage>
</organism>
<evidence type="ECO:0000313" key="3">
    <source>
        <dbReference type="Proteomes" id="UP000799429"/>
    </source>
</evidence>
<dbReference type="InterPro" id="IPR058931">
    <property type="entry name" value="SnoaL_6"/>
</dbReference>
<dbReference type="Proteomes" id="UP000799429">
    <property type="component" value="Unassembled WGS sequence"/>
</dbReference>
<dbReference type="EMBL" id="MU006105">
    <property type="protein sequence ID" value="KAF2836147.1"/>
    <property type="molecule type" value="Genomic_DNA"/>
</dbReference>
<sequence length="188" mass="20916">MAMATSSTSDVETTTHLKSLYHSYRHTKNIDAKGLFFSPTCLQICRPIPSYAARDRQTIVRYLHEAAASGINPAPSEAIDADREVPGTKAKGLYSIRALKSDEEAEYGTDAHVAPTGIATAEELAERAKREGWKGMRVDLWNEGNQGLLVKVKYWWRIEDGIWTQCLHDILYFGPKDGTEGSEGEVLE</sequence>
<dbReference type="Pfam" id="PF26528">
    <property type="entry name" value="SnoaL_6"/>
    <property type="match status" value="1"/>
</dbReference>
<comment type="caution">
    <text evidence="2">The sequence shown here is derived from an EMBL/GenBank/DDBJ whole genome shotgun (WGS) entry which is preliminary data.</text>
</comment>
<gene>
    <name evidence="2" type="ORF">M501DRAFT_940328</name>
</gene>
<protein>
    <recommendedName>
        <fullName evidence="1">SnoaL-like domain-containing protein</fullName>
    </recommendedName>
</protein>
<keyword evidence="3" id="KW-1185">Reference proteome</keyword>
<reference evidence="2" key="1">
    <citation type="journal article" date="2020" name="Stud. Mycol.">
        <title>101 Dothideomycetes genomes: a test case for predicting lifestyles and emergence of pathogens.</title>
        <authorList>
            <person name="Haridas S."/>
            <person name="Albert R."/>
            <person name="Binder M."/>
            <person name="Bloem J."/>
            <person name="Labutti K."/>
            <person name="Salamov A."/>
            <person name="Andreopoulos B."/>
            <person name="Baker S."/>
            <person name="Barry K."/>
            <person name="Bills G."/>
            <person name="Bluhm B."/>
            <person name="Cannon C."/>
            <person name="Castanera R."/>
            <person name="Culley D."/>
            <person name="Daum C."/>
            <person name="Ezra D."/>
            <person name="Gonzalez J."/>
            <person name="Henrissat B."/>
            <person name="Kuo A."/>
            <person name="Liang C."/>
            <person name="Lipzen A."/>
            <person name="Lutzoni F."/>
            <person name="Magnuson J."/>
            <person name="Mondo S."/>
            <person name="Nolan M."/>
            <person name="Ohm R."/>
            <person name="Pangilinan J."/>
            <person name="Park H.-J."/>
            <person name="Ramirez L."/>
            <person name="Alfaro M."/>
            <person name="Sun H."/>
            <person name="Tritt A."/>
            <person name="Yoshinaga Y."/>
            <person name="Zwiers L.-H."/>
            <person name="Turgeon B."/>
            <person name="Goodwin S."/>
            <person name="Spatafora J."/>
            <person name="Crous P."/>
            <person name="Grigoriev I."/>
        </authorList>
    </citation>
    <scope>NUCLEOTIDE SEQUENCE</scope>
    <source>
        <strain evidence="2">CBS 101060</strain>
    </source>
</reference>
<dbReference type="AlphaFoldDB" id="A0A9P4S4M6"/>
<proteinExistence type="predicted"/>
<evidence type="ECO:0000313" key="2">
    <source>
        <dbReference type="EMBL" id="KAF2836147.1"/>
    </source>
</evidence>
<name>A0A9P4S4M6_9PEZI</name>
<dbReference type="OrthoDB" id="5396546at2759"/>
<feature type="domain" description="SnoaL-like" evidence="1">
    <location>
        <begin position="8"/>
        <end position="180"/>
    </location>
</feature>
<accession>A0A9P4S4M6</accession>